<feature type="transmembrane region" description="Helical" evidence="1">
    <location>
        <begin position="88"/>
        <end position="109"/>
    </location>
</feature>
<feature type="transmembrane region" description="Helical" evidence="1">
    <location>
        <begin position="12"/>
        <end position="32"/>
    </location>
</feature>
<gene>
    <name evidence="2" type="ORF">SAMN06269185_1753</name>
</gene>
<accession>A0A285NTW8</accession>
<dbReference type="Proteomes" id="UP000219453">
    <property type="component" value="Unassembled WGS sequence"/>
</dbReference>
<evidence type="ECO:0000313" key="3">
    <source>
        <dbReference type="Proteomes" id="UP000219453"/>
    </source>
</evidence>
<keyword evidence="1" id="KW-0812">Transmembrane</keyword>
<sequence length="122" mass="12894">MRPPLVASEPLAWLLSLLVGGVAMYAAARYVYRDYDGGDSFERALVTALVCALVWAVLGVVPLLGTLLAFVGWLAVVRWRYPGGWLDAAMTAVVAWAAAVVLLAALELIGIRTLSALGIPAV</sequence>
<dbReference type="AlphaFoldDB" id="A0A285NTW8"/>
<evidence type="ECO:0000256" key="1">
    <source>
        <dbReference type="SAM" id="Phobius"/>
    </source>
</evidence>
<proteinExistence type="predicted"/>
<reference evidence="2 3" key="1">
    <citation type="submission" date="2017-09" db="EMBL/GenBank/DDBJ databases">
        <authorList>
            <person name="Ehlers B."/>
            <person name="Leendertz F.H."/>
        </authorList>
    </citation>
    <scope>NUCLEOTIDE SEQUENCE [LARGE SCALE GENOMIC DNA]</scope>
    <source>
        <strain evidence="2 3">DSM 27208</strain>
    </source>
</reference>
<keyword evidence="3" id="KW-1185">Reference proteome</keyword>
<keyword evidence="1" id="KW-1133">Transmembrane helix</keyword>
<feature type="transmembrane region" description="Helical" evidence="1">
    <location>
        <begin position="44"/>
        <end position="76"/>
    </location>
</feature>
<keyword evidence="1" id="KW-0472">Membrane</keyword>
<name>A0A285NTW8_NATPI</name>
<evidence type="ECO:0008006" key="4">
    <source>
        <dbReference type="Google" id="ProtNLM"/>
    </source>
</evidence>
<dbReference type="RefSeq" id="WP_097008691.1">
    <property type="nucleotide sequence ID" value="NZ_OBEJ01000002.1"/>
</dbReference>
<organism evidence="2 3">
    <name type="scientific">Natronoarchaeum philippinense</name>
    <dbReference type="NCBI Taxonomy" id="558529"/>
    <lineage>
        <taxon>Archaea</taxon>
        <taxon>Methanobacteriati</taxon>
        <taxon>Methanobacteriota</taxon>
        <taxon>Stenosarchaea group</taxon>
        <taxon>Halobacteria</taxon>
        <taxon>Halobacteriales</taxon>
        <taxon>Natronoarchaeaceae</taxon>
    </lineage>
</organism>
<dbReference type="EMBL" id="OBEJ01000002">
    <property type="protein sequence ID" value="SNZ12457.1"/>
    <property type="molecule type" value="Genomic_DNA"/>
</dbReference>
<protein>
    <recommendedName>
        <fullName evidence="4">Tripartite tricarboxylate transporter TctB family protein</fullName>
    </recommendedName>
</protein>
<evidence type="ECO:0000313" key="2">
    <source>
        <dbReference type="EMBL" id="SNZ12457.1"/>
    </source>
</evidence>